<dbReference type="GO" id="GO:0005391">
    <property type="term" value="F:P-type sodium:potassium-exchanging transporter activity"/>
    <property type="evidence" value="ECO:0007669"/>
    <property type="project" value="TreeGrafter"/>
</dbReference>
<feature type="region of interest" description="Disordered" evidence="9">
    <location>
        <begin position="135"/>
        <end position="155"/>
    </location>
</feature>
<keyword evidence="8 10" id="KW-0472">Membrane</keyword>
<dbReference type="Gene3D" id="1.20.1110.10">
    <property type="entry name" value="Calcium-transporting ATPase, transmembrane domain"/>
    <property type="match status" value="1"/>
</dbReference>
<dbReference type="SUPFAM" id="SSF81665">
    <property type="entry name" value="Calcium ATPase, transmembrane domain M"/>
    <property type="match status" value="1"/>
</dbReference>
<evidence type="ECO:0000256" key="8">
    <source>
        <dbReference type="ARBA" id="ARBA00023136"/>
    </source>
</evidence>
<accession>A0A401TW45</accession>
<evidence type="ECO:0008006" key="13">
    <source>
        <dbReference type="Google" id="ProtNLM"/>
    </source>
</evidence>
<dbReference type="AlphaFoldDB" id="A0A401TW45"/>
<dbReference type="PANTHER" id="PTHR43294:SF21">
    <property type="entry name" value="CATION TRANSPORTING ATPASE"/>
    <property type="match status" value="1"/>
</dbReference>
<dbReference type="OMA" id="FDSQVHE"/>
<keyword evidence="7 10" id="KW-1133">Transmembrane helix</keyword>
<dbReference type="InterPro" id="IPR036412">
    <property type="entry name" value="HAD-like_sf"/>
</dbReference>
<dbReference type="GO" id="GO:0030007">
    <property type="term" value="P:intracellular potassium ion homeostasis"/>
    <property type="evidence" value="ECO:0007669"/>
    <property type="project" value="TreeGrafter"/>
</dbReference>
<feature type="transmembrane region" description="Helical" evidence="10">
    <location>
        <begin position="25"/>
        <end position="49"/>
    </location>
</feature>
<dbReference type="GO" id="GO:0005886">
    <property type="term" value="C:plasma membrane"/>
    <property type="evidence" value="ECO:0007669"/>
    <property type="project" value="UniProtKB-SubCell"/>
</dbReference>
<dbReference type="GO" id="GO:1990573">
    <property type="term" value="P:potassium ion import across plasma membrane"/>
    <property type="evidence" value="ECO:0007669"/>
    <property type="project" value="TreeGrafter"/>
</dbReference>
<dbReference type="PRINTS" id="PR00121">
    <property type="entry name" value="NAKATPASE"/>
</dbReference>
<gene>
    <name evidence="11" type="ORF">chiPu_0030806</name>
</gene>
<dbReference type="Gene3D" id="3.40.50.1000">
    <property type="entry name" value="HAD superfamily/HAD-like"/>
    <property type="match status" value="1"/>
</dbReference>
<keyword evidence="6" id="KW-1278">Translocase</keyword>
<evidence type="ECO:0000256" key="7">
    <source>
        <dbReference type="ARBA" id="ARBA00022989"/>
    </source>
</evidence>
<dbReference type="InterPro" id="IPR023214">
    <property type="entry name" value="HAD_sf"/>
</dbReference>
<evidence type="ECO:0000256" key="5">
    <source>
        <dbReference type="ARBA" id="ARBA00022840"/>
    </source>
</evidence>
<evidence type="ECO:0000256" key="10">
    <source>
        <dbReference type="SAM" id="Phobius"/>
    </source>
</evidence>
<dbReference type="InterPro" id="IPR018303">
    <property type="entry name" value="ATPase_P-typ_P_site"/>
</dbReference>
<evidence type="ECO:0000313" key="12">
    <source>
        <dbReference type="Proteomes" id="UP000287033"/>
    </source>
</evidence>
<dbReference type="FunFam" id="3.40.50.1000:FF:000001">
    <property type="entry name" value="Phospholipid-transporting ATPase IC"/>
    <property type="match status" value="1"/>
</dbReference>
<dbReference type="EMBL" id="BEZZ01193517">
    <property type="protein sequence ID" value="GCC46873.1"/>
    <property type="molecule type" value="Genomic_DNA"/>
</dbReference>
<comment type="caution">
    <text evidence="11">The sequence shown here is derived from an EMBL/GenBank/DDBJ whole genome shotgun (WGS) entry which is preliminary data.</text>
</comment>
<dbReference type="GO" id="GO:0036376">
    <property type="term" value="P:sodium ion export across plasma membrane"/>
    <property type="evidence" value="ECO:0007669"/>
    <property type="project" value="TreeGrafter"/>
</dbReference>
<dbReference type="InterPro" id="IPR023298">
    <property type="entry name" value="ATPase_P-typ_TM_dom_sf"/>
</dbReference>
<dbReference type="GO" id="GO:0016887">
    <property type="term" value="F:ATP hydrolysis activity"/>
    <property type="evidence" value="ECO:0007669"/>
    <property type="project" value="InterPro"/>
</dbReference>
<organism evidence="11 12">
    <name type="scientific">Chiloscyllium punctatum</name>
    <name type="common">Brownbanded bambooshark</name>
    <name type="synonym">Hemiscyllium punctatum</name>
    <dbReference type="NCBI Taxonomy" id="137246"/>
    <lineage>
        <taxon>Eukaryota</taxon>
        <taxon>Metazoa</taxon>
        <taxon>Chordata</taxon>
        <taxon>Craniata</taxon>
        <taxon>Vertebrata</taxon>
        <taxon>Chondrichthyes</taxon>
        <taxon>Elasmobranchii</taxon>
        <taxon>Galeomorphii</taxon>
        <taxon>Galeoidea</taxon>
        <taxon>Orectolobiformes</taxon>
        <taxon>Hemiscylliidae</taxon>
        <taxon>Chiloscyllium</taxon>
    </lineage>
</organism>
<evidence type="ECO:0000256" key="4">
    <source>
        <dbReference type="ARBA" id="ARBA00022741"/>
    </source>
</evidence>
<comment type="subcellular location">
    <subcellularLocation>
        <location evidence="1">Cell membrane</location>
        <topology evidence="1">Multi-pass membrane protein</topology>
    </subcellularLocation>
</comment>
<keyword evidence="2" id="KW-1003">Cell membrane</keyword>
<dbReference type="Gene3D" id="2.70.150.10">
    <property type="entry name" value="Calcium-transporting ATPase, cytoplasmic transduction domain A"/>
    <property type="match status" value="1"/>
</dbReference>
<dbReference type="PANTHER" id="PTHR43294">
    <property type="entry name" value="SODIUM/POTASSIUM-TRANSPORTING ATPASE SUBUNIT ALPHA"/>
    <property type="match status" value="1"/>
</dbReference>
<keyword evidence="12" id="KW-1185">Reference proteome</keyword>
<dbReference type="PROSITE" id="PS00154">
    <property type="entry name" value="ATPASE_E1_E2"/>
    <property type="match status" value="1"/>
</dbReference>
<dbReference type="GO" id="GO:0006883">
    <property type="term" value="P:intracellular sodium ion homeostasis"/>
    <property type="evidence" value="ECO:0007669"/>
    <property type="project" value="TreeGrafter"/>
</dbReference>
<evidence type="ECO:0000256" key="3">
    <source>
        <dbReference type="ARBA" id="ARBA00022692"/>
    </source>
</evidence>
<evidence type="ECO:0000256" key="1">
    <source>
        <dbReference type="ARBA" id="ARBA00004651"/>
    </source>
</evidence>
<dbReference type="STRING" id="137246.A0A401TW45"/>
<dbReference type="OrthoDB" id="158672at2759"/>
<dbReference type="GO" id="GO:1902600">
    <property type="term" value="P:proton transmembrane transport"/>
    <property type="evidence" value="ECO:0007669"/>
    <property type="project" value="TreeGrafter"/>
</dbReference>
<dbReference type="GO" id="GO:0005524">
    <property type="term" value="F:ATP binding"/>
    <property type="evidence" value="ECO:0007669"/>
    <property type="project" value="UniProtKB-KW"/>
</dbReference>
<evidence type="ECO:0000256" key="6">
    <source>
        <dbReference type="ARBA" id="ARBA00022967"/>
    </source>
</evidence>
<dbReference type="SUPFAM" id="SSF56784">
    <property type="entry name" value="HAD-like"/>
    <property type="match status" value="1"/>
</dbReference>
<protein>
    <recommendedName>
        <fullName evidence="13">Cation-transporting P-type ATPase C-terminal domain-containing protein</fullName>
    </recommendedName>
</protein>
<dbReference type="Proteomes" id="UP000287033">
    <property type="component" value="Unassembled WGS sequence"/>
</dbReference>
<evidence type="ECO:0000256" key="2">
    <source>
        <dbReference type="ARBA" id="ARBA00022475"/>
    </source>
</evidence>
<keyword evidence="5" id="KW-0067">ATP-binding</keyword>
<feature type="non-terminal residue" evidence="11">
    <location>
        <position position="155"/>
    </location>
</feature>
<dbReference type="InterPro" id="IPR050510">
    <property type="entry name" value="Cation_transp_ATPase_P-type"/>
</dbReference>
<feature type="transmembrane region" description="Helical" evidence="10">
    <location>
        <begin position="55"/>
        <end position="78"/>
    </location>
</feature>
<keyword evidence="4" id="KW-0547">Nucleotide-binding</keyword>
<proteinExistence type="predicted"/>
<dbReference type="NCBIfam" id="TIGR01494">
    <property type="entry name" value="ATPase_P-type"/>
    <property type="match status" value="1"/>
</dbReference>
<dbReference type="Gene3D" id="3.40.1110.10">
    <property type="entry name" value="Calcium-transporting ATPase, cytoplasmic domain N"/>
    <property type="match status" value="1"/>
</dbReference>
<sequence length="155" mass="16669">MGRIATLASGLEVGQTPISLEIEHFIHIITGVAVFLGVSFFVLSLILGYTWLEAVIFLIGIIVANVPEGLLATVTVCLTLTAKRMARKNCLVKNLEAVETLGSTSTICSDKTGTLTQNRMTVAHMWFDNQIHEADTTEDQSGQAPPRHGEGMGEG</sequence>
<keyword evidence="3 10" id="KW-0812">Transmembrane</keyword>
<dbReference type="InterPro" id="IPR023299">
    <property type="entry name" value="ATPase_P-typ_cyto_dom_N"/>
</dbReference>
<evidence type="ECO:0000256" key="9">
    <source>
        <dbReference type="SAM" id="MobiDB-lite"/>
    </source>
</evidence>
<dbReference type="InterPro" id="IPR001757">
    <property type="entry name" value="P_typ_ATPase"/>
</dbReference>
<reference evidence="11 12" key="1">
    <citation type="journal article" date="2018" name="Nat. Ecol. Evol.">
        <title>Shark genomes provide insights into elasmobranch evolution and the origin of vertebrates.</title>
        <authorList>
            <person name="Hara Y"/>
            <person name="Yamaguchi K"/>
            <person name="Onimaru K"/>
            <person name="Kadota M"/>
            <person name="Koyanagi M"/>
            <person name="Keeley SD"/>
            <person name="Tatsumi K"/>
            <person name="Tanaka K"/>
            <person name="Motone F"/>
            <person name="Kageyama Y"/>
            <person name="Nozu R"/>
            <person name="Adachi N"/>
            <person name="Nishimura O"/>
            <person name="Nakagawa R"/>
            <person name="Tanegashima C"/>
            <person name="Kiyatake I"/>
            <person name="Matsumoto R"/>
            <person name="Murakumo K"/>
            <person name="Nishida K"/>
            <person name="Terakita A"/>
            <person name="Kuratani S"/>
            <person name="Sato K"/>
            <person name="Hyodo S Kuraku.S."/>
        </authorList>
    </citation>
    <scope>NUCLEOTIDE SEQUENCE [LARGE SCALE GENOMIC DNA]</scope>
</reference>
<name>A0A401TW45_CHIPU</name>
<dbReference type="FunFam" id="1.20.1110.10:FF:000095">
    <property type="entry name" value="Sodium/potassium-transporting ATPase subunit alpha-1"/>
    <property type="match status" value="1"/>
</dbReference>
<evidence type="ECO:0000313" key="11">
    <source>
        <dbReference type="EMBL" id="GCC46873.1"/>
    </source>
</evidence>